<evidence type="ECO:0000313" key="6">
    <source>
        <dbReference type="EMBL" id="KAK3767600.1"/>
    </source>
</evidence>
<keyword evidence="4" id="KW-1015">Disulfide bond</keyword>
<dbReference type="Pfam" id="PF14704">
    <property type="entry name" value="DERM"/>
    <property type="match status" value="1"/>
</dbReference>
<keyword evidence="3" id="KW-0964">Secreted</keyword>
<proteinExistence type="inferred from homology"/>
<accession>A0AAE0ZE38</accession>
<reference evidence="6" key="1">
    <citation type="journal article" date="2023" name="G3 (Bethesda)">
        <title>A reference genome for the long-term kleptoplast-retaining sea slug Elysia crispata morphotype clarki.</title>
        <authorList>
            <person name="Eastman K.E."/>
            <person name="Pendleton A.L."/>
            <person name="Shaikh M.A."/>
            <person name="Suttiyut T."/>
            <person name="Ogas R."/>
            <person name="Tomko P."/>
            <person name="Gavelis G."/>
            <person name="Widhalm J.R."/>
            <person name="Wisecaver J.H."/>
        </authorList>
    </citation>
    <scope>NUCLEOTIDE SEQUENCE</scope>
    <source>
        <strain evidence="6">ECLA1</strain>
    </source>
</reference>
<protein>
    <recommendedName>
        <fullName evidence="8">Dermatopontin</fullName>
    </recommendedName>
</protein>
<name>A0AAE0ZE38_9GAST</name>
<dbReference type="GO" id="GO:0031012">
    <property type="term" value="C:extracellular matrix"/>
    <property type="evidence" value="ECO:0007669"/>
    <property type="project" value="TreeGrafter"/>
</dbReference>
<evidence type="ECO:0000313" key="7">
    <source>
        <dbReference type="Proteomes" id="UP001283361"/>
    </source>
</evidence>
<dbReference type="PANTHER" id="PTHR15040">
    <property type="entry name" value="DERMATOPONTIN-RELATED"/>
    <property type="match status" value="1"/>
</dbReference>
<evidence type="ECO:0000256" key="4">
    <source>
        <dbReference type="ARBA" id="ARBA00023157"/>
    </source>
</evidence>
<keyword evidence="7" id="KW-1185">Reference proteome</keyword>
<evidence type="ECO:0000256" key="3">
    <source>
        <dbReference type="ARBA" id="ARBA00022525"/>
    </source>
</evidence>
<evidence type="ECO:0000256" key="1">
    <source>
        <dbReference type="ARBA" id="ARBA00004613"/>
    </source>
</evidence>
<dbReference type="AlphaFoldDB" id="A0AAE0ZE38"/>
<evidence type="ECO:0000256" key="2">
    <source>
        <dbReference type="ARBA" id="ARBA00008712"/>
    </source>
</evidence>
<dbReference type="GO" id="GO:0030199">
    <property type="term" value="P:collagen fibril organization"/>
    <property type="evidence" value="ECO:0007669"/>
    <property type="project" value="TreeGrafter"/>
</dbReference>
<dbReference type="InterPro" id="IPR026645">
    <property type="entry name" value="Dermatopontin"/>
</dbReference>
<dbReference type="GO" id="GO:0005615">
    <property type="term" value="C:extracellular space"/>
    <property type="evidence" value="ECO:0007669"/>
    <property type="project" value="TreeGrafter"/>
</dbReference>
<keyword evidence="5" id="KW-0732">Signal</keyword>
<dbReference type="EMBL" id="JAWDGP010004135">
    <property type="protein sequence ID" value="KAK3767600.1"/>
    <property type="molecule type" value="Genomic_DNA"/>
</dbReference>
<comment type="similarity">
    <text evidence="2">Belongs to the dermatopontin family.</text>
</comment>
<gene>
    <name evidence="6" type="ORF">RRG08_003861</name>
</gene>
<sequence>MELLALSAVLAVMPAFSLGLHTHLVFDSDNLGPGSFFKECPLGEVVSKVYSEHDNDGEDRIPHIDCRPAPLGWNPETCSWTNGFENDWDKPLSYTCPTNWALAGVASLFSNNYDDRIFRFQCCEFKGLKTSECEMTDYLNDWEGVLDYTAPNGTVIAGWFSEHMDGYEDRRHKLLECLFSE</sequence>
<feature type="signal peptide" evidence="5">
    <location>
        <begin position="1"/>
        <end position="19"/>
    </location>
</feature>
<comment type="caution">
    <text evidence="6">The sequence shown here is derived from an EMBL/GenBank/DDBJ whole genome shotgun (WGS) entry which is preliminary data.</text>
</comment>
<evidence type="ECO:0000256" key="5">
    <source>
        <dbReference type="SAM" id="SignalP"/>
    </source>
</evidence>
<dbReference type="Proteomes" id="UP001283361">
    <property type="component" value="Unassembled WGS sequence"/>
</dbReference>
<comment type="subcellular location">
    <subcellularLocation>
        <location evidence="1">Secreted</location>
    </subcellularLocation>
</comment>
<feature type="chain" id="PRO_5041995872" description="Dermatopontin" evidence="5">
    <location>
        <begin position="20"/>
        <end position="181"/>
    </location>
</feature>
<evidence type="ECO:0008006" key="8">
    <source>
        <dbReference type="Google" id="ProtNLM"/>
    </source>
</evidence>
<dbReference type="PANTHER" id="PTHR15040:SF1">
    <property type="entry name" value="DERMATOPONTIN-LIKE ISOFORM X1"/>
    <property type="match status" value="1"/>
</dbReference>
<organism evidence="6 7">
    <name type="scientific">Elysia crispata</name>
    <name type="common">lettuce slug</name>
    <dbReference type="NCBI Taxonomy" id="231223"/>
    <lineage>
        <taxon>Eukaryota</taxon>
        <taxon>Metazoa</taxon>
        <taxon>Spiralia</taxon>
        <taxon>Lophotrochozoa</taxon>
        <taxon>Mollusca</taxon>
        <taxon>Gastropoda</taxon>
        <taxon>Heterobranchia</taxon>
        <taxon>Euthyneura</taxon>
        <taxon>Panpulmonata</taxon>
        <taxon>Sacoglossa</taxon>
        <taxon>Placobranchoidea</taxon>
        <taxon>Plakobranchidae</taxon>
        <taxon>Elysia</taxon>
    </lineage>
</organism>